<proteinExistence type="predicted"/>
<name>A0A4Y2I5X6_ARAVE</name>
<feature type="non-terminal residue" evidence="2">
    <location>
        <position position="1"/>
    </location>
</feature>
<dbReference type="EMBL" id="BGPR01261533">
    <property type="protein sequence ID" value="GBM72931.1"/>
    <property type="molecule type" value="Genomic_DNA"/>
</dbReference>
<evidence type="ECO:0000313" key="1">
    <source>
        <dbReference type="EMBL" id="GBM72931.1"/>
    </source>
</evidence>
<sequence length="86" mass="9847">SLHPTATLGTRGHNYAPFNKRLSSSTENLLLELKCRSIEAGEDVFDNLSCYSERVLYAVQAYQKGYIKMMENVVLLDWDLLMFDVI</sequence>
<dbReference type="EMBL" id="BGPR01261557">
    <property type="protein sequence ID" value="GBM72994.1"/>
    <property type="molecule type" value="Genomic_DNA"/>
</dbReference>
<evidence type="ECO:0000313" key="2">
    <source>
        <dbReference type="EMBL" id="GBM72994.1"/>
    </source>
</evidence>
<evidence type="ECO:0000313" key="3">
    <source>
        <dbReference type="Proteomes" id="UP000499080"/>
    </source>
</evidence>
<reference evidence="2 3" key="1">
    <citation type="journal article" date="2019" name="Sci. Rep.">
        <title>Orb-weaving spider Araneus ventricosus genome elucidates the spidroin gene catalogue.</title>
        <authorList>
            <person name="Kono N."/>
            <person name="Nakamura H."/>
            <person name="Ohtoshi R."/>
            <person name="Moran D.A.P."/>
            <person name="Shinohara A."/>
            <person name="Yoshida Y."/>
            <person name="Fujiwara M."/>
            <person name="Mori M."/>
            <person name="Tomita M."/>
            <person name="Arakawa K."/>
        </authorList>
    </citation>
    <scope>NUCLEOTIDE SEQUENCE [LARGE SCALE GENOMIC DNA]</scope>
</reference>
<dbReference type="Proteomes" id="UP000499080">
    <property type="component" value="Unassembled WGS sequence"/>
</dbReference>
<protein>
    <submittedName>
        <fullName evidence="2">Uncharacterized protein</fullName>
    </submittedName>
</protein>
<accession>A0A4Y2I5X6</accession>
<comment type="caution">
    <text evidence="2">The sequence shown here is derived from an EMBL/GenBank/DDBJ whole genome shotgun (WGS) entry which is preliminary data.</text>
</comment>
<dbReference type="AlphaFoldDB" id="A0A4Y2I5X6"/>
<keyword evidence="3" id="KW-1185">Reference proteome</keyword>
<organism evidence="2 3">
    <name type="scientific">Araneus ventricosus</name>
    <name type="common">Orbweaver spider</name>
    <name type="synonym">Epeira ventricosa</name>
    <dbReference type="NCBI Taxonomy" id="182803"/>
    <lineage>
        <taxon>Eukaryota</taxon>
        <taxon>Metazoa</taxon>
        <taxon>Ecdysozoa</taxon>
        <taxon>Arthropoda</taxon>
        <taxon>Chelicerata</taxon>
        <taxon>Arachnida</taxon>
        <taxon>Araneae</taxon>
        <taxon>Araneomorphae</taxon>
        <taxon>Entelegynae</taxon>
        <taxon>Araneoidea</taxon>
        <taxon>Araneidae</taxon>
        <taxon>Araneus</taxon>
    </lineage>
</organism>
<gene>
    <name evidence="2" type="ORF">AVEN_133869_1</name>
    <name evidence="1" type="ORF">AVEN_50410_1</name>
</gene>